<accession>A0ABN7APM8</accession>
<name>A0ABN7APM8_9HEMI</name>
<reference evidence="1 2" key="1">
    <citation type="submission" date="2023-09" db="EMBL/GenBank/DDBJ databases">
        <title>Nesidiocoris tenuis whole genome shotgun sequence.</title>
        <authorList>
            <person name="Shibata T."/>
            <person name="Shimoda M."/>
            <person name="Kobayashi T."/>
            <person name="Uehara T."/>
        </authorList>
    </citation>
    <scope>NUCLEOTIDE SEQUENCE [LARGE SCALE GENOMIC DNA]</scope>
    <source>
        <strain evidence="1 2">Japan</strain>
    </source>
</reference>
<proteinExistence type="predicted"/>
<gene>
    <name evidence="1" type="ORF">NTJ_06066</name>
</gene>
<protein>
    <submittedName>
        <fullName evidence="1">Uncharacterized protein</fullName>
    </submittedName>
</protein>
<evidence type="ECO:0000313" key="1">
    <source>
        <dbReference type="EMBL" id="BES93257.1"/>
    </source>
</evidence>
<keyword evidence="2" id="KW-1185">Reference proteome</keyword>
<dbReference type="Proteomes" id="UP001307889">
    <property type="component" value="Chromosome 4"/>
</dbReference>
<evidence type="ECO:0000313" key="2">
    <source>
        <dbReference type="Proteomes" id="UP001307889"/>
    </source>
</evidence>
<dbReference type="EMBL" id="AP028912">
    <property type="protein sequence ID" value="BES93257.1"/>
    <property type="molecule type" value="Genomic_DNA"/>
</dbReference>
<sequence length="92" mass="10500">MTFGRSADERRSPGRRSWADLRFPAIVRGWRRGVRVKRVDPLSSINPLMFMGQYVASGGNNSKWPPNWTDVTSAGSSIEKRARNNYSRFLLV</sequence>
<organism evidence="1 2">
    <name type="scientific">Nesidiocoris tenuis</name>
    <dbReference type="NCBI Taxonomy" id="355587"/>
    <lineage>
        <taxon>Eukaryota</taxon>
        <taxon>Metazoa</taxon>
        <taxon>Ecdysozoa</taxon>
        <taxon>Arthropoda</taxon>
        <taxon>Hexapoda</taxon>
        <taxon>Insecta</taxon>
        <taxon>Pterygota</taxon>
        <taxon>Neoptera</taxon>
        <taxon>Paraneoptera</taxon>
        <taxon>Hemiptera</taxon>
        <taxon>Heteroptera</taxon>
        <taxon>Panheteroptera</taxon>
        <taxon>Cimicomorpha</taxon>
        <taxon>Miridae</taxon>
        <taxon>Dicyphina</taxon>
        <taxon>Nesidiocoris</taxon>
    </lineage>
</organism>